<dbReference type="GO" id="GO:0016491">
    <property type="term" value="F:oxidoreductase activity"/>
    <property type="evidence" value="ECO:0007669"/>
    <property type="project" value="UniProtKB-KW"/>
</dbReference>
<dbReference type="Proteomes" id="UP000037530">
    <property type="component" value="Unassembled WGS sequence"/>
</dbReference>
<gene>
    <name evidence="3" type="ORF">AKJ31_00455</name>
</gene>
<dbReference type="PROSITE" id="PS00061">
    <property type="entry name" value="ADH_SHORT"/>
    <property type="match status" value="1"/>
</dbReference>
<dbReference type="InterPro" id="IPR002347">
    <property type="entry name" value="SDR_fam"/>
</dbReference>
<dbReference type="RefSeq" id="WP_053407128.1">
    <property type="nucleotide sequence ID" value="NZ_DAIPHI010000005.1"/>
</dbReference>
<dbReference type="PANTHER" id="PTHR24321">
    <property type="entry name" value="DEHYDROGENASES, SHORT CHAIN"/>
    <property type="match status" value="1"/>
</dbReference>
<comment type="caution">
    <text evidence="3">The sequence shown here is derived from an EMBL/GenBank/DDBJ whole genome shotgun (WGS) entry which is preliminary data.</text>
</comment>
<evidence type="ECO:0000256" key="1">
    <source>
        <dbReference type="ARBA" id="ARBA00006484"/>
    </source>
</evidence>
<keyword evidence="2" id="KW-0560">Oxidoreductase</keyword>
<dbReference type="PRINTS" id="PR00080">
    <property type="entry name" value="SDRFAMILY"/>
</dbReference>
<evidence type="ECO:0000256" key="2">
    <source>
        <dbReference type="ARBA" id="ARBA00023002"/>
    </source>
</evidence>
<dbReference type="Gene3D" id="3.40.50.720">
    <property type="entry name" value="NAD(P)-binding Rossmann-like Domain"/>
    <property type="match status" value="1"/>
</dbReference>
<sequence>MELINKTAIVTGAAGGIGQAIIHKLLEQGAKVLAVDISPQSLNMYQDYDAAQLRTFVADVTDYQEVEAMVRHAAKQFGALDIMINNAGIGAPKPLLDHDPIADFEPISKVNQNGVYYGILAAGRQFQAQGTPGVILNTSSVYAQMASEMTFTYNVSKAAVDMMTKCAALELAPLGIRVCAIAPGRVDTAMLRQYDEIGLWNHIRKEQMRQTFTQPEEIANVVAFLVSEKANCINGCTVSASDGFENFKYPLMG</sequence>
<protein>
    <submittedName>
        <fullName evidence="3">Oxidoreductase</fullName>
    </submittedName>
</protein>
<name>A0A0M0I3J4_9VIBR</name>
<dbReference type="PRINTS" id="PR00081">
    <property type="entry name" value="GDHRDH"/>
</dbReference>
<organism evidence="3 4">
    <name type="scientific">Vibrio hepatarius</name>
    <dbReference type="NCBI Taxonomy" id="171383"/>
    <lineage>
        <taxon>Bacteria</taxon>
        <taxon>Pseudomonadati</taxon>
        <taxon>Pseudomonadota</taxon>
        <taxon>Gammaproteobacteria</taxon>
        <taxon>Vibrionales</taxon>
        <taxon>Vibrionaceae</taxon>
        <taxon>Vibrio</taxon>
        <taxon>Vibrio oreintalis group</taxon>
    </lineage>
</organism>
<evidence type="ECO:0000313" key="3">
    <source>
        <dbReference type="EMBL" id="KOO08874.1"/>
    </source>
</evidence>
<dbReference type="PATRIC" id="fig|171383.3.peg.93"/>
<dbReference type="EMBL" id="LHPI01000001">
    <property type="protein sequence ID" value="KOO08874.1"/>
    <property type="molecule type" value="Genomic_DNA"/>
</dbReference>
<keyword evidence="4" id="KW-1185">Reference proteome</keyword>
<accession>A0A0M0I3J4</accession>
<reference evidence="4" key="1">
    <citation type="submission" date="2015-08" db="EMBL/GenBank/DDBJ databases">
        <title>Vibrio galatheae sp. nov., a novel member of the Vibrionaceae family isolated from the Solomon Islands.</title>
        <authorList>
            <person name="Giubergia S."/>
            <person name="Machado H."/>
            <person name="Mateiu R.V."/>
            <person name="Gram L."/>
        </authorList>
    </citation>
    <scope>NUCLEOTIDE SEQUENCE [LARGE SCALE GENOMIC DNA]</scope>
    <source>
        <strain evidence="4">DSM 19134</strain>
    </source>
</reference>
<dbReference type="STRING" id="171383.AKJ31_00455"/>
<proteinExistence type="inferred from homology"/>
<dbReference type="InterPro" id="IPR036291">
    <property type="entry name" value="NAD(P)-bd_dom_sf"/>
</dbReference>
<dbReference type="SUPFAM" id="SSF51735">
    <property type="entry name" value="NAD(P)-binding Rossmann-fold domains"/>
    <property type="match status" value="1"/>
</dbReference>
<evidence type="ECO:0000313" key="4">
    <source>
        <dbReference type="Proteomes" id="UP000037530"/>
    </source>
</evidence>
<dbReference type="CDD" id="cd05233">
    <property type="entry name" value="SDR_c"/>
    <property type="match status" value="1"/>
</dbReference>
<comment type="similarity">
    <text evidence="1">Belongs to the short-chain dehydrogenases/reductases (SDR) family.</text>
</comment>
<dbReference type="Pfam" id="PF13561">
    <property type="entry name" value="adh_short_C2"/>
    <property type="match status" value="1"/>
</dbReference>
<dbReference type="FunFam" id="3.40.50.720:FF:000084">
    <property type="entry name" value="Short-chain dehydrogenase reductase"/>
    <property type="match status" value="1"/>
</dbReference>
<dbReference type="PANTHER" id="PTHR24321:SF8">
    <property type="entry name" value="ESTRADIOL 17-BETA-DEHYDROGENASE 8-RELATED"/>
    <property type="match status" value="1"/>
</dbReference>
<dbReference type="InterPro" id="IPR020904">
    <property type="entry name" value="Sc_DH/Rdtase_CS"/>
</dbReference>
<dbReference type="AlphaFoldDB" id="A0A0M0I3J4"/>
<dbReference type="OrthoDB" id="8613661at2"/>